<dbReference type="PROSITE" id="PS00137">
    <property type="entry name" value="SUBTILASE_HIS"/>
    <property type="match status" value="1"/>
</dbReference>
<dbReference type="Pfam" id="PF00082">
    <property type="entry name" value="Peptidase_S8"/>
    <property type="match status" value="1"/>
</dbReference>
<comment type="similarity">
    <text evidence="1 5">Belongs to the peptidase S8 family.</text>
</comment>
<dbReference type="PROSITE" id="PS00138">
    <property type="entry name" value="SUBTILASE_SER"/>
    <property type="match status" value="1"/>
</dbReference>
<evidence type="ECO:0000256" key="4">
    <source>
        <dbReference type="ARBA" id="ARBA00022825"/>
    </source>
</evidence>
<dbReference type="PRINTS" id="PR00723">
    <property type="entry name" value="SUBTILISIN"/>
</dbReference>
<evidence type="ECO:0000256" key="5">
    <source>
        <dbReference type="PROSITE-ProRule" id="PRU01240"/>
    </source>
</evidence>
<evidence type="ECO:0000256" key="1">
    <source>
        <dbReference type="ARBA" id="ARBA00011073"/>
    </source>
</evidence>
<dbReference type="InterPro" id="IPR022398">
    <property type="entry name" value="Peptidase_S8_His-AS"/>
</dbReference>
<feature type="active site" description="Charge relay system" evidence="5">
    <location>
        <position position="275"/>
    </location>
</feature>
<keyword evidence="2 5" id="KW-0645">Protease</keyword>
<feature type="active site" description="Charge relay system" evidence="5">
    <location>
        <position position="519"/>
    </location>
</feature>
<feature type="active site" description="Charge relay system" evidence="5">
    <location>
        <position position="335"/>
    </location>
</feature>
<keyword evidence="8" id="KW-1185">Reference proteome</keyword>
<proteinExistence type="inferred from homology"/>
<dbReference type="CDD" id="cd00306">
    <property type="entry name" value="Peptidases_S8_S53"/>
    <property type="match status" value="1"/>
</dbReference>
<protein>
    <submittedName>
        <fullName evidence="7">DgyrCDS5592</fullName>
    </submittedName>
</protein>
<dbReference type="InterPro" id="IPR000209">
    <property type="entry name" value="Peptidase_S8/S53_dom"/>
</dbReference>
<dbReference type="PROSITE" id="PS51892">
    <property type="entry name" value="SUBTILASE"/>
    <property type="match status" value="1"/>
</dbReference>
<keyword evidence="3 5" id="KW-0378">Hydrolase</keyword>
<evidence type="ECO:0000259" key="6">
    <source>
        <dbReference type="Pfam" id="PF00082"/>
    </source>
</evidence>
<accession>A0A7I8VKF4</accession>
<dbReference type="InterPro" id="IPR051048">
    <property type="entry name" value="Peptidase_S8/S53_subtilisin"/>
</dbReference>
<dbReference type="GO" id="GO:0004252">
    <property type="term" value="F:serine-type endopeptidase activity"/>
    <property type="evidence" value="ECO:0007669"/>
    <property type="project" value="UniProtKB-UniRule"/>
</dbReference>
<gene>
    <name evidence="7" type="ORF">DGYR_LOCUS5332</name>
</gene>
<keyword evidence="4 5" id="KW-0720">Serine protease</keyword>
<feature type="domain" description="Peptidase S8/S53" evidence="6">
    <location>
        <begin position="271"/>
        <end position="574"/>
    </location>
</feature>
<organism evidence="7 8">
    <name type="scientific">Dimorphilus gyrociliatus</name>
    <dbReference type="NCBI Taxonomy" id="2664684"/>
    <lineage>
        <taxon>Eukaryota</taxon>
        <taxon>Metazoa</taxon>
        <taxon>Spiralia</taxon>
        <taxon>Lophotrochozoa</taxon>
        <taxon>Annelida</taxon>
        <taxon>Polychaeta</taxon>
        <taxon>Polychaeta incertae sedis</taxon>
        <taxon>Dinophilidae</taxon>
        <taxon>Dimorphilus</taxon>
    </lineage>
</organism>
<dbReference type="Proteomes" id="UP000549394">
    <property type="component" value="Unassembled WGS sequence"/>
</dbReference>
<name>A0A7I8VKF4_9ANNE</name>
<dbReference type="GO" id="GO:0006508">
    <property type="term" value="P:proteolysis"/>
    <property type="evidence" value="ECO:0007669"/>
    <property type="project" value="UniProtKB-KW"/>
</dbReference>
<evidence type="ECO:0000313" key="7">
    <source>
        <dbReference type="EMBL" id="CAD5116737.1"/>
    </source>
</evidence>
<comment type="caution">
    <text evidence="7">The sequence shown here is derived from an EMBL/GenBank/DDBJ whole genome shotgun (WGS) entry which is preliminary data.</text>
</comment>
<dbReference type="OrthoDB" id="9993711at2759"/>
<dbReference type="InterPro" id="IPR023828">
    <property type="entry name" value="Peptidase_S8_Ser-AS"/>
</dbReference>
<evidence type="ECO:0000256" key="2">
    <source>
        <dbReference type="ARBA" id="ARBA00022670"/>
    </source>
</evidence>
<dbReference type="InterPro" id="IPR015500">
    <property type="entry name" value="Peptidase_S8_subtilisin-rel"/>
</dbReference>
<dbReference type="AlphaFoldDB" id="A0A7I8VKF4"/>
<dbReference type="PANTHER" id="PTHR43399">
    <property type="entry name" value="SUBTILISIN-RELATED"/>
    <property type="match status" value="1"/>
</dbReference>
<dbReference type="PANTHER" id="PTHR43399:SF4">
    <property type="entry name" value="CELL WALL-ASSOCIATED PROTEASE"/>
    <property type="match status" value="1"/>
</dbReference>
<sequence length="614" mass="69655">MESQTSFRNLDIENLELEEGFFDGIVFNNTLDEALLDSPSLKDVKGSVMKINWFEKLLDKFKKDQVSTINVLKLPSYDVRHKMITMQSSIRIDEKPFRNFVKGILKQKIIIEKLYYPSISKIAQLERFLSEVGPDFTKRVDIFVENLQENIKDKLNCYGKINLHVPPAITITPKQEYIKNIPENKFKTDKPKTYVANEMFKGNFIEKKGAGETFCDSESLFSGKPKWRESEEYYAKLNDTRRIIDTWCKGEKHKGGLSKGYICEGENNIRILFLDSGVCLNHRAFNHEKSQNVQWNYPITRNKFMSAWNKCKIIAFKSFDDVGKDELCARDKHGHGTHCASIAAGLPFEMYVPKETEFYDREKNNPVNWRGGVAPFAQILSGKIVNDKGISKPVWMADALKHFLDEDELKFNNEYFHIICTSVGYNFFSEELRQQISRATMQGKIFICAASNEGKLNTTNIAYPGRFGDVICVGASCRKGQATNFSPIGREIDCLALGENVWGASANDSKSGIAMDGTSQAAPYIAGICALVLLAAQRLGGVYLRRKIQHTAVMKEILKKMSSHDGTHKEGEGYGNVNPLNILKSEKSHFLRIIAEIYNKSIDELECEITDSTD</sequence>
<evidence type="ECO:0000256" key="3">
    <source>
        <dbReference type="ARBA" id="ARBA00022801"/>
    </source>
</evidence>
<evidence type="ECO:0000313" key="8">
    <source>
        <dbReference type="Proteomes" id="UP000549394"/>
    </source>
</evidence>
<dbReference type="Gene3D" id="3.40.50.200">
    <property type="entry name" value="Peptidase S8/S53 domain"/>
    <property type="match status" value="1"/>
</dbReference>
<dbReference type="SUPFAM" id="SSF52743">
    <property type="entry name" value="Subtilisin-like"/>
    <property type="match status" value="1"/>
</dbReference>
<dbReference type="EMBL" id="CAJFCJ010000006">
    <property type="protein sequence ID" value="CAD5116737.1"/>
    <property type="molecule type" value="Genomic_DNA"/>
</dbReference>
<dbReference type="InterPro" id="IPR036852">
    <property type="entry name" value="Peptidase_S8/S53_dom_sf"/>
</dbReference>
<reference evidence="7 8" key="1">
    <citation type="submission" date="2020-08" db="EMBL/GenBank/DDBJ databases">
        <authorList>
            <person name="Hejnol A."/>
        </authorList>
    </citation>
    <scope>NUCLEOTIDE SEQUENCE [LARGE SCALE GENOMIC DNA]</scope>
</reference>